<dbReference type="Proteomes" id="UP001431209">
    <property type="component" value="Unassembled WGS sequence"/>
</dbReference>
<dbReference type="GO" id="GO:0042761">
    <property type="term" value="P:very long-chain fatty acid biosynthetic process"/>
    <property type="evidence" value="ECO:0007669"/>
    <property type="project" value="TreeGrafter"/>
</dbReference>
<dbReference type="AlphaFoldDB" id="A0AAW2ZF01"/>
<dbReference type="GO" id="GO:0009922">
    <property type="term" value="F:fatty acid elongase activity"/>
    <property type="evidence" value="ECO:0007669"/>
    <property type="project" value="InterPro"/>
</dbReference>
<feature type="transmembrane region" description="Helical" evidence="12">
    <location>
        <begin position="226"/>
        <end position="247"/>
    </location>
</feature>
<dbReference type="Pfam" id="PF01151">
    <property type="entry name" value="ELO"/>
    <property type="match status" value="1"/>
</dbReference>
<evidence type="ECO:0000256" key="7">
    <source>
        <dbReference type="ARBA" id="ARBA00022989"/>
    </source>
</evidence>
<dbReference type="PANTHER" id="PTHR11157:SF17">
    <property type="entry name" value="ELONGATION OF VERY LONG CHAIN FATTY ACIDS PROTEIN 6"/>
    <property type="match status" value="1"/>
</dbReference>
<dbReference type="EMBL" id="JAOPGA020001436">
    <property type="protein sequence ID" value="KAL0488403.1"/>
    <property type="molecule type" value="Genomic_DNA"/>
</dbReference>
<evidence type="ECO:0000256" key="3">
    <source>
        <dbReference type="ARBA" id="ARBA00022516"/>
    </source>
</evidence>
<evidence type="ECO:0000256" key="9">
    <source>
        <dbReference type="ARBA" id="ARBA00023136"/>
    </source>
</evidence>
<accession>A0AAW2ZF01</accession>
<dbReference type="InterPro" id="IPR002076">
    <property type="entry name" value="ELO_fam"/>
</dbReference>
<gene>
    <name evidence="13" type="ORF">AKO1_015565</name>
</gene>
<feature type="transmembrane region" description="Helical" evidence="12">
    <location>
        <begin position="103"/>
        <end position="124"/>
    </location>
</feature>
<comment type="caution">
    <text evidence="13">The sequence shown here is derived from an EMBL/GenBank/DDBJ whole genome shotgun (WGS) entry which is preliminary data.</text>
</comment>
<keyword evidence="6 12" id="KW-0276">Fatty acid metabolism</keyword>
<proteinExistence type="inferred from homology"/>
<comment type="similarity">
    <text evidence="2 12">Belongs to the ELO family.</text>
</comment>
<keyword evidence="5 12" id="KW-0812">Transmembrane</keyword>
<evidence type="ECO:0000256" key="6">
    <source>
        <dbReference type="ARBA" id="ARBA00022832"/>
    </source>
</evidence>
<evidence type="ECO:0000256" key="4">
    <source>
        <dbReference type="ARBA" id="ARBA00022679"/>
    </source>
</evidence>
<keyword evidence="10 12" id="KW-0275">Fatty acid biosynthesis</keyword>
<evidence type="ECO:0000313" key="14">
    <source>
        <dbReference type="Proteomes" id="UP001431209"/>
    </source>
</evidence>
<evidence type="ECO:0000256" key="12">
    <source>
        <dbReference type="RuleBase" id="RU361115"/>
    </source>
</evidence>
<keyword evidence="9 12" id="KW-0472">Membrane</keyword>
<reference evidence="13 14" key="1">
    <citation type="submission" date="2024-03" db="EMBL/GenBank/DDBJ databases">
        <title>The Acrasis kona genome and developmental transcriptomes reveal deep origins of eukaryotic multicellular pathways.</title>
        <authorList>
            <person name="Sheikh S."/>
            <person name="Fu C.-J."/>
            <person name="Brown M.W."/>
            <person name="Baldauf S.L."/>
        </authorList>
    </citation>
    <scope>NUCLEOTIDE SEQUENCE [LARGE SCALE GENOMIC DNA]</scope>
    <source>
        <strain evidence="13 14">ATCC MYA-3509</strain>
    </source>
</reference>
<keyword evidence="4 12" id="KW-0808">Transferase</keyword>
<dbReference type="GO" id="GO:0030148">
    <property type="term" value="P:sphingolipid biosynthetic process"/>
    <property type="evidence" value="ECO:0007669"/>
    <property type="project" value="TreeGrafter"/>
</dbReference>
<feature type="transmembrane region" description="Helical" evidence="12">
    <location>
        <begin position="54"/>
        <end position="75"/>
    </location>
</feature>
<feature type="transmembrane region" description="Helical" evidence="12">
    <location>
        <begin position="17"/>
        <end position="34"/>
    </location>
</feature>
<evidence type="ECO:0000256" key="1">
    <source>
        <dbReference type="ARBA" id="ARBA00004141"/>
    </source>
</evidence>
<protein>
    <recommendedName>
        <fullName evidence="11 12">Elongation of fatty acids protein</fullName>
        <ecNumber evidence="12">2.3.1.-</ecNumber>
    </recommendedName>
</protein>
<evidence type="ECO:0000256" key="5">
    <source>
        <dbReference type="ARBA" id="ARBA00022692"/>
    </source>
</evidence>
<keyword evidence="14" id="KW-1185">Reference proteome</keyword>
<comment type="subcellular location">
    <subcellularLocation>
        <location evidence="1">Membrane</location>
        <topology evidence="1">Multi-pass membrane protein</topology>
    </subcellularLocation>
</comment>
<dbReference type="GO" id="GO:0019367">
    <property type="term" value="P:fatty acid elongation, saturated fatty acid"/>
    <property type="evidence" value="ECO:0007669"/>
    <property type="project" value="TreeGrafter"/>
</dbReference>
<dbReference type="GO" id="GO:0005789">
    <property type="term" value="C:endoplasmic reticulum membrane"/>
    <property type="evidence" value="ECO:0007669"/>
    <property type="project" value="TreeGrafter"/>
</dbReference>
<comment type="catalytic activity">
    <reaction evidence="12">
        <text>an acyl-CoA + malonyl-CoA + H(+) = a 3-oxoacyl-CoA + CO2 + CoA</text>
        <dbReference type="Rhea" id="RHEA:50252"/>
        <dbReference type="ChEBI" id="CHEBI:15378"/>
        <dbReference type="ChEBI" id="CHEBI:16526"/>
        <dbReference type="ChEBI" id="CHEBI:57287"/>
        <dbReference type="ChEBI" id="CHEBI:57384"/>
        <dbReference type="ChEBI" id="CHEBI:58342"/>
        <dbReference type="ChEBI" id="CHEBI:90726"/>
    </reaction>
    <physiologicalReaction direction="left-to-right" evidence="12">
        <dbReference type="Rhea" id="RHEA:50253"/>
    </physiologicalReaction>
</comment>
<evidence type="ECO:0000256" key="2">
    <source>
        <dbReference type="ARBA" id="ARBA00007263"/>
    </source>
</evidence>
<organism evidence="13 14">
    <name type="scientific">Acrasis kona</name>
    <dbReference type="NCBI Taxonomy" id="1008807"/>
    <lineage>
        <taxon>Eukaryota</taxon>
        <taxon>Discoba</taxon>
        <taxon>Heterolobosea</taxon>
        <taxon>Tetramitia</taxon>
        <taxon>Eutetramitia</taxon>
        <taxon>Acrasidae</taxon>
        <taxon>Acrasis</taxon>
    </lineage>
</organism>
<dbReference type="PANTHER" id="PTHR11157">
    <property type="entry name" value="FATTY ACID ACYL TRANSFERASE-RELATED"/>
    <property type="match status" value="1"/>
</dbReference>
<keyword evidence="8 12" id="KW-0443">Lipid metabolism</keyword>
<dbReference type="InterPro" id="IPR030457">
    <property type="entry name" value="ELO_CS"/>
</dbReference>
<keyword evidence="7 12" id="KW-1133">Transmembrane helix</keyword>
<name>A0AAW2ZF01_9EUKA</name>
<dbReference type="PROSITE" id="PS01188">
    <property type="entry name" value="ELO"/>
    <property type="match status" value="1"/>
</dbReference>
<dbReference type="EC" id="2.3.1.-" evidence="12"/>
<evidence type="ECO:0000313" key="13">
    <source>
        <dbReference type="EMBL" id="KAL0488403.1"/>
    </source>
</evidence>
<dbReference type="GO" id="GO:0034625">
    <property type="term" value="P:fatty acid elongation, monounsaturated fatty acid"/>
    <property type="evidence" value="ECO:0007669"/>
    <property type="project" value="TreeGrafter"/>
</dbReference>
<feature type="transmembrane region" description="Helical" evidence="12">
    <location>
        <begin position="189"/>
        <end position="214"/>
    </location>
</feature>
<keyword evidence="3 12" id="KW-0444">Lipid biosynthesis</keyword>
<evidence type="ECO:0000256" key="10">
    <source>
        <dbReference type="ARBA" id="ARBA00023160"/>
    </source>
</evidence>
<evidence type="ECO:0000256" key="11">
    <source>
        <dbReference type="ARBA" id="ARBA00044291"/>
    </source>
</evidence>
<evidence type="ECO:0000256" key="8">
    <source>
        <dbReference type="ARBA" id="ARBA00023098"/>
    </source>
</evidence>
<dbReference type="GO" id="GO:0034626">
    <property type="term" value="P:fatty acid elongation, polyunsaturated fatty acid"/>
    <property type="evidence" value="ECO:0007669"/>
    <property type="project" value="TreeGrafter"/>
</dbReference>
<sequence>MIAISSEQCPLLHTHTHSTPLISLALYLSTIYLLPKAMRAAGIKGFNVKVPMALWNLFLTVISVAMLVGMAGPWFGRWKEVGLLNLLCDETGYFFERPSTLQFWMAVFLWSKYAELFDTVFLILKNPERKVPFLHWYHHTTVLLVAWYSMYYKFSPSLAFMATNTLIHSFMYLYYFLMEIGIKPPGAIILTVGQIIQMMIGIAVNAIFAYQVYYQKRKCNCLNSDFMVASAVVMYGSYLYLFVQFFISKYLGPKVVKPKQN</sequence>